<dbReference type="InterPro" id="IPR036390">
    <property type="entry name" value="WH_DNA-bd_sf"/>
</dbReference>
<dbReference type="InterPro" id="IPR036388">
    <property type="entry name" value="WH-like_DNA-bd_sf"/>
</dbReference>
<evidence type="ECO:0000259" key="4">
    <source>
        <dbReference type="PROSITE" id="PS50995"/>
    </source>
</evidence>
<feature type="domain" description="HTH marR-type" evidence="4">
    <location>
        <begin position="7"/>
        <end position="147"/>
    </location>
</feature>
<dbReference type="PANTHER" id="PTHR42756:SF1">
    <property type="entry name" value="TRANSCRIPTIONAL REPRESSOR OF EMRAB OPERON"/>
    <property type="match status" value="1"/>
</dbReference>
<dbReference type="PANTHER" id="PTHR42756">
    <property type="entry name" value="TRANSCRIPTIONAL REGULATOR, MARR"/>
    <property type="match status" value="1"/>
</dbReference>
<dbReference type="EMBL" id="DXEU01000187">
    <property type="protein sequence ID" value="HIX53187.1"/>
    <property type="molecule type" value="Genomic_DNA"/>
</dbReference>
<dbReference type="SUPFAM" id="SSF46785">
    <property type="entry name" value="Winged helix' DNA-binding domain"/>
    <property type="match status" value="1"/>
</dbReference>
<organism evidence="5 6">
    <name type="scientific">Candidatus Lachnoclostridium stercoripullorum</name>
    <dbReference type="NCBI Taxonomy" id="2838635"/>
    <lineage>
        <taxon>Bacteria</taxon>
        <taxon>Bacillati</taxon>
        <taxon>Bacillota</taxon>
        <taxon>Clostridia</taxon>
        <taxon>Lachnospirales</taxon>
        <taxon>Lachnospiraceae</taxon>
    </lineage>
</organism>
<reference evidence="5" key="2">
    <citation type="submission" date="2021-04" db="EMBL/GenBank/DDBJ databases">
        <authorList>
            <person name="Gilroy R."/>
        </authorList>
    </citation>
    <scope>NUCLEOTIDE SEQUENCE</scope>
    <source>
        <strain evidence="5">ChiGjej4B4-12881</strain>
    </source>
</reference>
<dbReference type="Pfam" id="PF12802">
    <property type="entry name" value="MarR_2"/>
    <property type="match status" value="1"/>
</dbReference>
<dbReference type="GO" id="GO:0003677">
    <property type="term" value="F:DNA binding"/>
    <property type="evidence" value="ECO:0007669"/>
    <property type="project" value="UniProtKB-KW"/>
</dbReference>
<evidence type="ECO:0000313" key="6">
    <source>
        <dbReference type="Proteomes" id="UP000886780"/>
    </source>
</evidence>
<dbReference type="Proteomes" id="UP000886780">
    <property type="component" value="Unassembled WGS sequence"/>
</dbReference>
<dbReference type="Gene3D" id="1.10.10.10">
    <property type="entry name" value="Winged helix-like DNA-binding domain superfamily/Winged helix DNA-binding domain"/>
    <property type="match status" value="1"/>
</dbReference>
<evidence type="ECO:0000256" key="3">
    <source>
        <dbReference type="ARBA" id="ARBA00023163"/>
    </source>
</evidence>
<proteinExistence type="predicted"/>
<dbReference type="PROSITE" id="PS50995">
    <property type="entry name" value="HTH_MARR_2"/>
    <property type="match status" value="1"/>
</dbReference>
<gene>
    <name evidence="5" type="ORF">IAA28_10340</name>
</gene>
<evidence type="ECO:0000256" key="1">
    <source>
        <dbReference type="ARBA" id="ARBA00023015"/>
    </source>
</evidence>
<reference evidence="5" key="1">
    <citation type="journal article" date="2021" name="PeerJ">
        <title>Extensive microbial diversity within the chicken gut microbiome revealed by metagenomics and culture.</title>
        <authorList>
            <person name="Gilroy R."/>
            <person name="Ravi A."/>
            <person name="Getino M."/>
            <person name="Pursley I."/>
            <person name="Horton D.L."/>
            <person name="Alikhan N.F."/>
            <person name="Baker D."/>
            <person name="Gharbi K."/>
            <person name="Hall N."/>
            <person name="Watson M."/>
            <person name="Adriaenssens E.M."/>
            <person name="Foster-Nyarko E."/>
            <person name="Jarju S."/>
            <person name="Secka A."/>
            <person name="Antonio M."/>
            <person name="Oren A."/>
            <person name="Chaudhuri R.R."/>
            <person name="La Ragione R."/>
            <person name="Hildebrand F."/>
            <person name="Pallen M.J."/>
        </authorList>
    </citation>
    <scope>NUCLEOTIDE SEQUENCE</scope>
    <source>
        <strain evidence="5">ChiGjej4B4-12881</strain>
    </source>
</reference>
<keyword evidence="1" id="KW-0805">Transcription regulation</keyword>
<keyword evidence="3" id="KW-0804">Transcription</keyword>
<protein>
    <submittedName>
        <fullName evidence="5">MarR family transcriptional regulator</fullName>
    </submittedName>
</protein>
<dbReference type="GO" id="GO:0003700">
    <property type="term" value="F:DNA-binding transcription factor activity"/>
    <property type="evidence" value="ECO:0007669"/>
    <property type="project" value="InterPro"/>
</dbReference>
<dbReference type="SMART" id="SM00347">
    <property type="entry name" value="HTH_MARR"/>
    <property type="match status" value="1"/>
</dbReference>
<evidence type="ECO:0000256" key="2">
    <source>
        <dbReference type="ARBA" id="ARBA00023125"/>
    </source>
</evidence>
<name>A0A9D1W6E8_9FIRM</name>
<dbReference type="AlphaFoldDB" id="A0A9D1W6E8"/>
<accession>A0A9D1W6E8</accession>
<dbReference type="InterPro" id="IPR000835">
    <property type="entry name" value="HTH_MarR-typ"/>
</dbReference>
<sequence>MENEHRYDLFMKLIDEFDQGCDLTEEYDALLHNYNGTILFQAESQMIKMIGNHPGITASEISKSFGKTGSASSQLIRKLKEKGWVRQERNQENNRLYNLYLTESGSEIYENHRQFEERCYQRTFHSLDRFSDEDLNTYIAIQRHLNATFHMDVEESRNLGTKRR</sequence>
<keyword evidence="2" id="KW-0238">DNA-binding</keyword>
<evidence type="ECO:0000313" key="5">
    <source>
        <dbReference type="EMBL" id="HIX53187.1"/>
    </source>
</evidence>
<comment type="caution">
    <text evidence="5">The sequence shown here is derived from an EMBL/GenBank/DDBJ whole genome shotgun (WGS) entry which is preliminary data.</text>
</comment>